<organism evidence="3 4">
    <name type="scientific">Ramazzottius varieornatus</name>
    <name type="common">Water bear</name>
    <name type="synonym">Tardigrade</name>
    <dbReference type="NCBI Taxonomy" id="947166"/>
    <lineage>
        <taxon>Eukaryota</taxon>
        <taxon>Metazoa</taxon>
        <taxon>Ecdysozoa</taxon>
        <taxon>Tardigrada</taxon>
        <taxon>Eutardigrada</taxon>
        <taxon>Parachela</taxon>
        <taxon>Hypsibioidea</taxon>
        <taxon>Ramazzottiidae</taxon>
        <taxon>Ramazzottius</taxon>
    </lineage>
</organism>
<dbReference type="Proteomes" id="UP000186922">
    <property type="component" value="Unassembled WGS sequence"/>
</dbReference>
<gene>
    <name evidence="3" type="primary">RvY_04446</name>
    <name evidence="3" type="synonym">RvY_04446.1</name>
    <name evidence="3" type="ORF">RvY_04446-1</name>
</gene>
<evidence type="ECO:0000313" key="3">
    <source>
        <dbReference type="EMBL" id="GAU92353.1"/>
    </source>
</evidence>
<proteinExistence type="predicted"/>
<keyword evidence="2" id="KW-0472">Membrane</keyword>
<protein>
    <submittedName>
        <fullName evidence="3">Uncharacterized protein</fullName>
    </submittedName>
</protein>
<sequence length="149" mass="16439">MENTEKITAGEHPPPYHQQQIPTGPPQPHSYPGYGTGYQQTTYPHGYHHPAQDYAPVSHGYAPAPHGYAPPPQGYASHPMSYPHPPHACAPAQNQATSSVNVHIAQGAGQSQHTVILQKRGVNHCLHFIITLFIPPWIFVWIFLCITDN</sequence>
<reference evidence="3 4" key="1">
    <citation type="journal article" date="2016" name="Nat. Commun.">
        <title>Extremotolerant tardigrade genome and improved radiotolerance of human cultured cells by tardigrade-unique protein.</title>
        <authorList>
            <person name="Hashimoto T."/>
            <person name="Horikawa D.D."/>
            <person name="Saito Y."/>
            <person name="Kuwahara H."/>
            <person name="Kozuka-Hata H."/>
            <person name="Shin-I T."/>
            <person name="Minakuchi Y."/>
            <person name="Ohishi K."/>
            <person name="Motoyama A."/>
            <person name="Aizu T."/>
            <person name="Enomoto A."/>
            <person name="Kondo K."/>
            <person name="Tanaka S."/>
            <person name="Hara Y."/>
            <person name="Koshikawa S."/>
            <person name="Sagara H."/>
            <person name="Miura T."/>
            <person name="Yokobori S."/>
            <person name="Miyagawa K."/>
            <person name="Suzuki Y."/>
            <person name="Kubo T."/>
            <person name="Oyama M."/>
            <person name="Kohara Y."/>
            <person name="Fujiyama A."/>
            <person name="Arakawa K."/>
            <person name="Katayama T."/>
            <person name="Toyoda A."/>
            <person name="Kunieda T."/>
        </authorList>
    </citation>
    <scope>NUCLEOTIDE SEQUENCE [LARGE SCALE GENOMIC DNA]</scope>
    <source>
        <strain evidence="3 4">YOKOZUNA-1</strain>
    </source>
</reference>
<dbReference type="EMBL" id="BDGG01000002">
    <property type="protein sequence ID" value="GAU92353.1"/>
    <property type="molecule type" value="Genomic_DNA"/>
</dbReference>
<dbReference type="OrthoDB" id="10065869at2759"/>
<keyword evidence="2" id="KW-0812">Transmembrane</keyword>
<evidence type="ECO:0000256" key="1">
    <source>
        <dbReference type="SAM" id="MobiDB-lite"/>
    </source>
</evidence>
<keyword evidence="4" id="KW-1185">Reference proteome</keyword>
<dbReference type="AlphaFoldDB" id="A0A1D1V0W8"/>
<keyword evidence="2" id="KW-1133">Transmembrane helix</keyword>
<name>A0A1D1V0W8_RAMVA</name>
<accession>A0A1D1V0W8</accession>
<feature type="region of interest" description="Disordered" evidence="1">
    <location>
        <begin position="1"/>
        <end position="73"/>
    </location>
</feature>
<feature type="transmembrane region" description="Helical" evidence="2">
    <location>
        <begin position="126"/>
        <end position="146"/>
    </location>
</feature>
<evidence type="ECO:0000313" key="4">
    <source>
        <dbReference type="Proteomes" id="UP000186922"/>
    </source>
</evidence>
<comment type="caution">
    <text evidence="3">The sequence shown here is derived from an EMBL/GenBank/DDBJ whole genome shotgun (WGS) entry which is preliminary data.</text>
</comment>
<evidence type="ECO:0000256" key="2">
    <source>
        <dbReference type="SAM" id="Phobius"/>
    </source>
</evidence>